<dbReference type="Pfam" id="PF05170">
    <property type="entry name" value="AsmA"/>
    <property type="match status" value="1"/>
</dbReference>
<dbReference type="AlphaFoldDB" id="A0A3S4YUK9"/>
<evidence type="ECO:0000313" key="2">
    <source>
        <dbReference type="EMBL" id="VEJ44973.1"/>
    </source>
</evidence>
<dbReference type="EMBL" id="LR134529">
    <property type="protein sequence ID" value="VEJ44973.1"/>
    <property type="molecule type" value="Genomic_DNA"/>
</dbReference>
<accession>A0A3S4YUK9</accession>
<dbReference type="Proteomes" id="UP000274201">
    <property type="component" value="Chromosome"/>
</dbReference>
<evidence type="ECO:0000259" key="1">
    <source>
        <dbReference type="Pfam" id="PF05170"/>
    </source>
</evidence>
<reference evidence="2 3" key="1">
    <citation type="submission" date="2018-12" db="EMBL/GenBank/DDBJ databases">
        <authorList>
            <consortium name="Pathogen Informatics"/>
        </authorList>
    </citation>
    <scope>NUCLEOTIDE SEQUENCE [LARGE SCALE GENOMIC DNA]</scope>
    <source>
        <strain evidence="2 3">NCTC12905</strain>
    </source>
</reference>
<feature type="domain" description="AsmA" evidence="1">
    <location>
        <begin position="22"/>
        <end position="192"/>
    </location>
</feature>
<sequence length="276" mass="30718">MFWNQCFLRLKNRIHILDREIFDRIGVDIRLSSSQAKVGKFALTNLAAAIQIKNGLGIFDLGHANVFGGSFQSNIEVIPAEKKMRIKGRVSGTSVDIQTATKALGMTPFVQSKANFTMTAETLGSSWSEIFSKIQGKLTLNMSSGRLLGYDLNDLQMRLSKNEQFLLIGNEALSTAFDLWDIQTSFSDGTMKGTESLMGTADWSLSIWGTISFAVMQDLQNEFRLLARLRKTHSSETLCQDVQCLANSLVCPFTFSLNSKEQERGIFLVKKGVYAN</sequence>
<evidence type="ECO:0000313" key="3">
    <source>
        <dbReference type="Proteomes" id="UP000274201"/>
    </source>
</evidence>
<organism evidence="2 3">
    <name type="scientific">Bartonella vinsonii</name>
    <name type="common">Rochalimaea vinsonii</name>
    <dbReference type="NCBI Taxonomy" id="33047"/>
    <lineage>
        <taxon>Bacteria</taxon>
        <taxon>Pseudomonadati</taxon>
        <taxon>Pseudomonadota</taxon>
        <taxon>Alphaproteobacteria</taxon>
        <taxon>Hyphomicrobiales</taxon>
        <taxon>Bartonellaceae</taxon>
        <taxon>Bartonella</taxon>
    </lineage>
</organism>
<name>A0A3S4YUK9_BARVI</name>
<dbReference type="InterPro" id="IPR007844">
    <property type="entry name" value="AsmA"/>
</dbReference>
<proteinExistence type="predicted"/>
<protein>
    <submittedName>
        <fullName evidence="2">Uncharacterized protein involved in outer membrane biogenesis</fullName>
    </submittedName>
</protein>
<gene>
    <name evidence="2" type="ORF">NCTC12905_00619</name>
</gene>